<feature type="domain" description="Putative restriction endonuclease" evidence="1">
    <location>
        <begin position="16"/>
        <end position="177"/>
    </location>
</feature>
<organism evidence="2">
    <name type="scientific">uncultured Pyrinomonadaceae bacterium</name>
    <dbReference type="NCBI Taxonomy" id="2283094"/>
    <lineage>
        <taxon>Bacteria</taxon>
        <taxon>Pseudomonadati</taxon>
        <taxon>Acidobacteriota</taxon>
        <taxon>Blastocatellia</taxon>
        <taxon>Blastocatellales</taxon>
        <taxon>Pyrinomonadaceae</taxon>
        <taxon>environmental samples</taxon>
    </lineage>
</organism>
<dbReference type="Pfam" id="PF05685">
    <property type="entry name" value="Uma2"/>
    <property type="match status" value="1"/>
</dbReference>
<dbReference type="Gene3D" id="3.90.1570.10">
    <property type="entry name" value="tt1808, chain A"/>
    <property type="match status" value="1"/>
</dbReference>
<name>A0A6J4P7F8_9BACT</name>
<dbReference type="PANTHER" id="PTHR36558:SF1">
    <property type="entry name" value="RESTRICTION ENDONUCLEASE DOMAIN-CONTAINING PROTEIN-RELATED"/>
    <property type="match status" value="1"/>
</dbReference>
<proteinExistence type="predicted"/>
<accession>A0A6J4P7F8</accession>
<dbReference type="AlphaFoldDB" id="A0A6J4P7F8"/>
<reference evidence="2" key="1">
    <citation type="submission" date="2020-02" db="EMBL/GenBank/DDBJ databases">
        <authorList>
            <person name="Meier V. D."/>
        </authorList>
    </citation>
    <scope>NUCLEOTIDE SEQUENCE</scope>
    <source>
        <strain evidence="2">AVDCRST_MAG74</strain>
    </source>
</reference>
<dbReference type="InterPro" id="IPR012296">
    <property type="entry name" value="Nuclease_put_TT1808"/>
</dbReference>
<dbReference type="InterPro" id="IPR008538">
    <property type="entry name" value="Uma2"/>
</dbReference>
<protein>
    <recommendedName>
        <fullName evidence="1">Putative restriction endonuclease domain-containing protein</fullName>
    </recommendedName>
</protein>
<sequence>MNDKNTVQAEKNYTIEEYQNMERRSPTKSEFFDGKILATASSNRVNNLIATNTTIAIGSRLQGQKCEIYVNDMRVQLDAKHISYPDVVIVSGVPAFYDNQFDTLLNPTVAFEIFSKSTSFQDKTKKLECYLAMDSIREYLLIKEDEMRVEHYFKQNPKQWIYRIYDAREDVISIESINCKISLAEIYTQVKFGQVEAKSQSVN</sequence>
<dbReference type="EMBL" id="CADCUR010000167">
    <property type="protein sequence ID" value="CAA9405498.1"/>
    <property type="molecule type" value="Genomic_DNA"/>
</dbReference>
<dbReference type="SUPFAM" id="SSF52980">
    <property type="entry name" value="Restriction endonuclease-like"/>
    <property type="match status" value="1"/>
</dbReference>
<gene>
    <name evidence="2" type="ORF">AVDCRST_MAG74-1905</name>
</gene>
<evidence type="ECO:0000313" key="2">
    <source>
        <dbReference type="EMBL" id="CAA9405498.1"/>
    </source>
</evidence>
<dbReference type="CDD" id="cd06260">
    <property type="entry name" value="DUF820-like"/>
    <property type="match status" value="1"/>
</dbReference>
<dbReference type="InterPro" id="IPR011335">
    <property type="entry name" value="Restrct_endonuc-II-like"/>
</dbReference>
<evidence type="ECO:0000259" key="1">
    <source>
        <dbReference type="Pfam" id="PF05685"/>
    </source>
</evidence>
<dbReference type="PANTHER" id="PTHR36558">
    <property type="entry name" value="GLR1098 PROTEIN"/>
    <property type="match status" value="1"/>
</dbReference>